<dbReference type="EMBL" id="BAAAVM010000145">
    <property type="protein sequence ID" value="GAA2781302.1"/>
    <property type="molecule type" value="Genomic_DNA"/>
</dbReference>
<dbReference type="Proteomes" id="UP001500893">
    <property type="component" value="Unassembled WGS sequence"/>
</dbReference>
<keyword evidence="3" id="KW-1185">Reference proteome</keyword>
<feature type="region of interest" description="Disordered" evidence="1">
    <location>
        <begin position="61"/>
        <end position="81"/>
    </location>
</feature>
<proteinExistence type="predicted"/>
<evidence type="ECO:0000313" key="2">
    <source>
        <dbReference type="EMBL" id="GAA2781302.1"/>
    </source>
</evidence>
<gene>
    <name evidence="2" type="ORF">GCM10010521_70240</name>
</gene>
<evidence type="ECO:0000313" key="3">
    <source>
        <dbReference type="Proteomes" id="UP001500893"/>
    </source>
</evidence>
<name>A0ABP6HR50_9ACTN</name>
<accession>A0ABP6HR50</accession>
<organism evidence="2 3">
    <name type="scientific">Streptomyces rameus</name>
    <dbReference type="NCBI Taxonomy" id="68261"/>
    <lineage>
        <taxon>Bacteria</taxon>
        <taxon>Bacillati</taxon>
        <taxon>Actinomycetota</taxon>
        <taxon>Actinomycetes</taxon>
        <taxon>Kitasatosporales</taxon>
        <taxon>Streptomycetaceae</taxon>
        <taxon>Streptomyces</taxon>
    </lineage>
</organism>
<sequence>MLCTGLEAEGTMTLAGMPALSGAACGPGTRLTSNSCTETMPPGLDPYGVVGVDDAGRCPGSGGLSGRSRSAKDRTGTGASDGSAAFPVGWALFGEGVGSFLSVVGCEDRCDEVVLLAEGVLVAACGPLVDRALDGCDGQGGVACDGWCPSPWCTGSAAGSARASARGALPRVSTAP</sequence>
<evidence type="ECO:0000256" key="1">
    <source>
        <dbReference type="SAM" id="MobiDB-lite"/>
    </source>
</evidence>
<comment type="caution">
    <text evidence="2">The sequence shown here is derived from an EMBL/GenBank/DDBJ whole genome shotgun (WGS) entry which is preliminary data.</text>
</comment>
<protein>
    <submittedName>
        <fullName evidence="2">Uncharacterized protein</fullName>
    </submittedName>
</protein>
<reference evidence="3" key="1">
    <citation type="journal article" date="2019" name="Int. J. Syst. Evol. Microbiol.">
        <title>The Global Catalogue of Microorganisms (GCM) 10K type strain sequencing project: providing services to taxonomists for standard genome sequencing and annotation.</title>
        <authorList>
            <consortium name="The Broad Institute Genomics Platform"/>
            <consortium name="The Broad Institute Genome Sequencing Center for Infectious Disease"/>
            <person name="Wu L."/>
            <person name="Ma J."/>
        </authorList>
    </citation>
    <scope>NUCLEOTIDE SEQUENCE [LARGE SCALE GENOMIC DNA]</scope>
    <source>
        <strain evidence="3">JCM 11574</strain>
    </source>
</reference>